<name>A0A2U3LYK1_9FIRM</name>
<dbReference type="Proteomes" id="UP000238916">
    <property type="component" value="Unassembled WGS sequence"/>
</dbReference>
<evidence type="ECO:0000313" key="6">
    <source>
        <dbReference type="EMBL" id="SPF57011.1"/>
    </source>
</evidence>
<dbReference type="PANTHER" id="PTHR10429:SF0">
    <property type="entry name" value="DNA-3-METHYLADENINE GLYCOSYLASE"/>
    <property type="match status" value="1"/>
</dbReference>
<dbReference type="GO" id="GO:0006284">
    <property type="term" value="P:base-excision repair"/>
    <property type="evidence" value="ECO:0007669"/>
    <property type="project" value="InterPro"/>
</dbReference>
<dbReference type="HAMAP" id="MF_00527">
    <property type="entry name" value="3MGH"/>
    <property type="match status" value="1"/>
</dbReference>
<comment type="similarity">
    <text evidence="1 5">Belongs to the DNA glycosylase MPG family.</text>
</comment>
<dbReference type="SUPFAM" id="SSF50486">
    <property type="entry name" value="FMT C-terminal domain-like"/>
    <property type="match status" value="1"/>
</dbReference>
<dbReference type="Pfam" id="PF02245">
    <property type="entry name" value="Pur_DNA_glyco"/>
    <property type="match status" value="1"/>
</dbReference>
<dbReference type="EMBL" id="OMOF01000971">
    <property type="protein sequence ID" value="SPF57011.1"/>
    <property type="molecule type" value="Genomic_DNA"/>
</dbReference>
<dbReference type="AlphaFoldDB" id="A0A2U3LYK1"/>
<evidence type="ECO:0000256" key="1">
    <source>
        <dbReference type="ARBA" id="ARBA00009232"/>
    </source>
</evidence>
<evidence type="ECO:0000313" key="7">
    <source>
        <dbReference type="Proteomes" id="UP000238916"/>
    </source>
</evidence>
<dbReference type="NCBIfam" id="NF002002">
    <property type="entry name" value="PRK00802.1-2"/>
    <property type="match status" value="1"/>
</dbReference>
<evidence type="ECO:0000256" key="4">
    <source>
        <dbReference type="ARBA" id="ARBA00023204"/>
    </source>
</evidence>
<keyword evidence="2 5" id="KW-0227">DNA damage</keyword>
<keyword evidence="3 5" id="KW-0378">Hydrolase</keyword>
<dbReference type="EC" id="3.2.2.-" evidence="5"/>
<dbReference type="PANTHER" id="PTHR10429">
    <property type="entry name" value="DNA-3-METHYLADENINE GLYCOSYLASE"/>
    <property type="match status" value="1"/>
</dbReference>
<dbReference type="InterPro" id="IPR003180">
    <property type="entry name" value="MPG"/>
</dbReference>
<dbReference type="GO" id="GO:0003677">
    <property type="term" value="F:DNA binding"/>
    <property type="evidence" value="ECO:0007669"/>
    <property type="project" value="InterPro"/>
</dbReference>
<evidence type="ECO:0000256" key="2">
    <source>
        <dbReference type="ARBA" id="ARBA00022763"/>
    </source>
</evidence>
<dbReference type="InterPro" id="IPR011034">
    <property type="entry name" value="Formyl_transferase-like_C_sf"/>
</dbReference>
<proteinExistence type="inferred from homology"/>
<dbReference type="FunFam" id="3.10.300.10:FF:000001">
    <property type="entry name" value="Putative 3-methyladenine DNA glycosylase"/>
    <property type="match status" value="1"/>
</dbReference>
<evidence type="ECO:0000256" key="5">
    <source>
        <dbReference type="HAMAP-Rule" id="MF_00527"/>
    </source>
</evidence>
<keyword evidence="4 5" id="KW-0234">DNA repair</keyword>
<dbReference type="CDD" id="cd00540">
    <property type="entry name" value="AAG"/>
    <property type="match status" value="1"/>
</dbReference>
<reference evidence="7" key="1">
    <citation type="submission" date="2018-02" db="EMBL/GenBank/DDBJ databases">
        <authorList>
            <person name="Hausmann B."/>
        </authorList>
    </citation>
    <scope>NUCLEOTIDE SEQUENCE [LARGE SCALE GENOMIC DNA]</scope>
    <source>
        <strain evidence="7">Peat soil MAG SbF1</strain>
    </source>
</reference>
<dbReference type="InterPro" id="IPR036995">
    <property type="entry name" value="MPG_sf"/>
</dbReference>
<protein>
    <recommendedName>
        <fullName evidence="5">Putative 3-methyladenine DNA glycosylase</fullName>
        <ecNumber evidence="5">3.2.2.-</ecNumber>
    </recommendedName>
</protein>
<organism evidence="6 7">
    <name type="scientific">Candidatus Desulfosporosinus infrequens</name>
    <dbReference type="NCBI Taxonomy" id="2043169"/>
    <lineage>
        <taxon>Bacteria</taxon>
        <taxon>Bacillati</taxon>
        <taxon>Bacillota</taxon>
        <taxon>Clostridia</taxon>
        <taxon>Eubacteriales</taxon>
        <taxon>Desulfitobacteriaceae</taxon>
        <taxon>Desulfosporosinus</taxon>
    </lineage>
</organism>
<dbReference type="Gene3D" id="3.10.300.10">
    <property type="entry name" value="Methylpurine-DNA glycosylase (MPG)"/>
    <property type="match status" value="1"/>
</dbReference>
<evidence type="ECO:0000256" key="3">
    <source>
        <dbReference type="ARBA" id="ARBA00022801"/>
    </source>
</evidence>
<dbReference type="NCBIfam" id="TIGR00567">
    <property type="entry name" value="3mg"/>
    <property type="match status" value="1"/>
</dbReference>
<keyword evidence="6" id="KW-0326">Glycosidase</keyword>
<accession>A0A2U3LYK1</accession>
<gene>
    <name evidence="6" type="ORF">SBF1_990013</name>
</gene>
<dbReference type="GO" id="GO:0003905">
    <property type="term" value="F:alkylbase DNA N-glycosylase activity"/>
    <property type="evidence" value="ECO:0007669"/>
    <property type="project" value="InterPro"/>
</dbReference>
<sequence>MGECKLDSGVTTMVFQPLNYSFFQQPTICLARALLGKLLVKETELGTVSGWIVETEAYIGPEDRAAHGFGNRRTKRTEVMFGPPGYVYTYVMHTHCLINVVSGEIGCPEAVLIRALEPCEGIDLMYQRRGKEKKERELTNGPGKLTKSLGIVKEDYGRALFEYPLFIAEGKEIGSIAVGSRIGIYNSGEAAHYPWRFWVPDNRFVSK</sequence>